<dbReference type="PANTHER" id="PTHR42804:SF1">
    <property type="entry name" value="ALDEHYDE DEHYDROGENASE-RELATED"/>
    <property type="match status" value="1"/>
</dbReference>
<evidence type="ECO:0000256" key="4">
    <source>
        <dbReference type="ARBA" id="ARBA00049194"/>
    </source>
</evidence>
<dbReference type="Pfam" id="PF00171">
    <property type="entry name" value="Aldedh"/>
    <property type="match status" value="1"/>
</dbReference>
<evidence type="ECO:0000256" key="1">
    <source>
        <dbReference type="ARBA" id="ARBA00009986"/>
    </source>
</evidence>
<evidence type="ECO:0000256" key="3">
    <source>
        <dbReference type="ARBA" id="ARBA00024226"/>
    </source>
</evidence>
<dbReference type="InterPro" id="IPR016163">
    <property type="entry name" value="Ald_DH_C"/>
</dbReference>
<comment type="similarity">
    <text evidence="1 6">Belongs to the aldehyde dehydrogenase family.</text>
</comment>
<dbReference type="InterPro" id="IPR016161">
    <property type="entry name" value="Ald_DH/histidinol_DH"/>
</dbReference>
<evidence type="ECO:0000259" key="7">
    <source>
        <dbReference type="Pfam" id="PF00171"/>
    </source>
</evidence>
<comment type="catalytic activity">
    <reaction evidence="4">
        <text>an aldehyde + NAD(+) + H2O = a carboxylate + NADH + 2 H(+)</text>
        <dbReference type="Rhea" id="RHEA:16185"/>
        <dbReference type="ChEBI" id="CHEBI:15377"/>
        <dbReference type="ChEBI" id="CHEBI:15378"/>
        <dbReference type="ChEBI" id="CHEBI:17478"/>
        <dbReference type="ChEBI" id="CHEBI:29067"/>
        <dbReference type="ChEBI" id="CHEBI:57540"/>
        <dbReference type="ChEBI" id="CHEBI:57945"/>
        <dbReference type="EC" id="1.2.1.3"/>
    </reaction>
</comment>
<dbReference type="PROSITE" id="PS00070">
    <property type="entry name" value="ALDEHYDE_DEHYDR_CYS"/>
    <property type="match status" value="1"/>
</dbReference>
<organism evidence="8">
    <name type="scientific">uncultured bacterium ws085G8</name>
    <dbReference type="NCBI Taxonomy" id="1131825"/>
    <lineage>
        <taxon>Bacteria</taxon>
        <taxon>environmental samples</taxon>
    </lineage>
</organism>
<gene>
    <name evidence="8" type="ORF">ws085G8_0024</name>
</gene>
<protein>
    <recommendedName>
        <fullName evidence="3">aldehyde dehydrogenase (NAD(+))</fullName>
        <ecNumber evidence="3">1.2.1.3</ecNumber>
    </recommendedName>
</protein>
<evidence type="ECO:0000256" key="2">
    <source>
        <dbReference type="ARBA" id="ARBA00023002"/>
    </source>
</evidence>
<proteinExistence type="inferred from homology"/>
<dbReference type="EMBL" id="JQ256788">
    <property type="protein sequence ID" value="AFI78694.1"/>
    <property type="molecule type" value="Genomic_DNA"/>
</dbReference>
<sequence>MINPATEKSIATISLGSADDINLAVEAARKAFESYSATSKTDRLGLLQDILTIYKKRYDEMAEVISLELGAPISMSHKSQAACGVGHLEGFLEAFEKLKLRQQLDNGDILIREPIGVCGLITPWNWPVNQIALKVLPALAVGCTSVLKPSEMTPLSAILYAEILHEAGVPRGVFNLVNGEGPVAGAALSRHPDVNMMSFTGSTRAGVAVTRDAAETVKKVTLELGGKSPNILFADADVEKAVKRGVFGVFYNSGQSCNAPTRMLVERSIYKKVLEIAKKTGESQLVGDPAEPGRHIGPVVSELQFDRIQALIKSGIEEGANLLVGGPGKPTGFDNGFYVKPTIFCDVSNDMRIAREEIFGPVLSIIPFEDEDEAISIANDTPYGLAAYVETGDDEKAERVAGKLRAGQVYINGTECEYGSPFGGYKTSGLGREGGLFGLEDFLEMKAVSRP</sequence>
<dbReference type="InterPro" id="IPR029510">
    <property type="entry name" value="Ald_DH_CS_GLU"/>
</dbReference>
<dbReference type="GO" id="GO:0004029">
    <property type="term" value="F:aldehyde dehydrogenase (NAD+) activity"/>
    <property type="evidence" value="ECO:0007669"/>
    <property type="project" value="UniProtKB-EC"/>
</dbReference>
<name>I1X5B9_9BACT</name>
<feature type="domain" description="Aldehyde dehydrogenase" evidence="7">
    <location>
        <begin position="2"/>
        <end position="448"/>
    </location>
</feature>
<dbReference type="SUPFAM" id="SSF53720">
    <property type="entry name" value="ALDH-like"/>
    <property type="match status" value="1"/>
</dbReference>
<evidence type="ECO:0000256" key="5">
    <source>
        <dbReference type="PROSITE-ProRule" id="PRU10007"/>
    </source>
</evidence>
<evidence type="ECO:0000256" key="6">
    <source>
        <dbReference type="RuleBase" id="RU003345"/>
    </source>
</evidence>
<dbReference type="Gene3D" id="3.40.309.10">
    <property type="entry name" value="Aldehyde Dehydrogenase, Chain A, domain 2"/>
    <property type="match status" value="1"/>
</dbReference>
<accession>I1X5B9</accession>
<dbReference type="InterPro" id="IPR016162">
    <property type="entry name" value="Ald_DH_N"/>
</dbReference>
<dbReference type="FunFam" id="3.40.309.10:FF:000012">
    <property type="entry name" value="Betaine aldehyde dehydrogenase"/>
    <property type="match status" value="1"/>
</dbReference>
<feature type="active site" evidence="5">
    <location>
        <position position="223"/>
    </location>
</feature>
<keyword evidence="2 6" id="KW-0560">Oxidoreductase</keyword>
<dbReference type="PROSITE" id="PS00687">
    <property type="entry name" value="ALDEHYDE_DEHYDR_GLU"/>
    <property type="match status" value="1"/>
</dbReference>
<reference evidence="8" key="1">
    <citation type="journal article" date="2012" name="ISME J.">
        <title>Roseobacter clade bacteria are abundant in coastal sediments and encode a novel combination of sulfur oxidation genes.</title>
        <authorList>
            <person name="Lenk S."/>
            <person name="Moraru C."/>
            <person name="Hahnke S."/>
            <person name="Arnds J."/>
            <person name="Richter M."/>
            <person name="Kube M."/>
            <person name="Reinhardt R."/>
            <person name="Brinkhoff T."/>
            <person name="Harder J."/>
            <person name="Amann R."/>
            <person name="Mussmann M."/>
        </authorList>
    </citation>
    <scope>NUCLEOTIDE SEQUENCE</scope>
</reference>
<evidence type="ECO:0000313" key="8">
    <source>
        <dbReference type="EMBL" id="AFI78694.1"/>
    </source>
</evidence>
<dbReference type="FunFam" id="3.40.605.10:FF:000007">
    <property type="entry name" value="NAD/NADP-dependent betaine aldehyde dehydrogenase"/>
    <property type="match status" value="1"/>
</dbReference>
<dbReference type="PANTHER" id="PTHR42804">
    <property type="entry name" value="ALDEHYDE DEHYDROGENASE"/>
    <property type="match status" value="1"/>
</dbReference>
<dbReference type="Gene3D" id="3.40.605.10">
    <property type="entry name" value="Aldehyde Dehydrogenase, Chain A, domain 1"/>
    <property type="match status" value="1"/>
</dbReference>
<dbReference type="InterPro" id="IPR015590">
    <property type="entry name" value="Aldehyde_DH_dom"/>
</dbReference>
<dbReference type="CDD" id="cd07138">
    <property type="entry name" value="ALDH_CddD_SSP0762"/>
    <property type="match status" value="1"/>
</dbReference>
<dbReference type="InterPro" id="IPR016160">
    <property type="entry name" value="Ald_DH_CS_CYS"/>
</dbReference>
<dbReference type="EC" id="1.2.1.3" evidence="3"/>
<dbReference type="AlphaFoldDB" id="I1X5B9"/>